<feature type="transmembrane region" description="Helical" evidence="6">
    <location>
        <begin position="6"/>
        <end position="22"/>
    </location>
</feature>
<keyword evidence="5 6" id="KW-0472">Membrane</keyword>
<feature type="transmembrane region" description="Helical" evidence="6">
    <location>
        <begin position="175"/>
        <end position="196"/>
    </location>
</feature>
<feature type="transmembrane region" description="Helical" evidence="6">
    <location>
        <begin position="88"/>
        <end position="113"/>
    </location>
</feature>
<evidence type="ECO:0000256" key="2">
    <source>
        <dbReference type="ARBA" id="ARBA00022475"/>
    </source>
</evidence>
<dbReference type="AlphaFoldDB" id="A0AAJ1IDA0"/>
<dbReference type="PANTHER" id="PTHR38601:SF1">
    <property type="entry name" value="HYDROGENASE-4 COMPONENT E"/>
    <property type="match status" value="1"/>
</dbReference>
<name>A0AAJ1IDA0_9SPIO</name>
<feature type="transmembrane region" description="Helical" evidence="6">
    <location>
        <begin position="53"/>
        <end position="76"/>
    </location>
</feature>
<reference evidence="7 8" key="1">
    <citation type="submission" date="2022-12" db="EMBL/GenBank/DDBJ databases">
        <title>Metagenome assembled genome from gulf of manar.</title>
        <authorList>
            <person name="Kohli P."/>
            <person name="Pk S."/>
            <person name="Venkata Ramana C."/>
            <person name="Sasikala C."/>
        </authorList>
    </citation>
    <scope>NUCLEOTIDE SEQUENCE [LARGE SCALE GENOMIC DNA]</scope>
    <source>
        <strain evidence="7">JB008</strain>
    </source>
</reference>
<evidence type="ECO:0000256" key="1">
    <source>
        <dbReference type="ARBA" id="ARBA00004651"/>
    </source>
</evidence>
<dbReference type="EMBL" id="JAQQAL010000005">
    <property type="protein sequence ID" value="MDC7225315.1"/>
    <property type="molecule type" value="Genomic_DNA"/>
</dbReference>
<proteinExistence type="predicted"/>
<evidence type="ECO:0000256" key="3">
    <source>
        <dbReference type="ARBA" id="ARBA00022692"/>
    </source>
</evidence>
<dbReference type="InterPro" id="IPR038730">
    <property type="entry name" value="HyfE-like"/>
</dbReference>
<evidence type="ECO:0000313" key="7">
    <source>
        <dbReference type="EMBL" id="MDC7225315.1"/>
    </source>
</evidence>
<accession>A0AAJ1IDA0</accession>
<dbReference type="PANTHER" id="PTHR38601">
    <property type="entry name" value="HYDROGENASE-4 COMPONENT E"/>
    <property type="match status" value="1"/>
</dbReference>
<feature type="transmembrane region" description="Helical" evidence="6">
    <location>
        <begin position="148"/>
        <end position="169"/>
    </location>
</feature>
<comment type="subcellular location">
    <subcellularLocation>
        <location evidence="1">Cell membrane</location>
        <topology evidence="1">Multi-pass membrane protein</topology>
    </subcellularLocation>
</comment>
<evidence type="ECO:0000256" key="4">
    <source>
        <dbReference type="ARBA" id="ARBA00022989"/>
    </source>
</evidence>
<evidence type="ECO:0000313" key="8">
    <source>
        <dbReference type="Proteomes" id="UP001221217"/>
    </source>
</evidence>
<evidence type="ECO:0000256" key="5">
    <source>
        <dbReference type="ARBA" id="ARBA00023136"/>
    </source>
</evidence>
<gene>
    <name evidence="7" type="ORF">PQJ61_00965</name>
</gene>
<feature type="transmembrane region" description="Helical" evidence="6">
    <location>
        <begin position="119"/>
        <end position="141"/>
    </location>
</feature>
<keyword evidence="3 6" id="KW-0812">Transmembrane</keyword>
<keyword evidence="4 6" id="KW-1133">Transmembrane helix</keyword>
<evidence type="ECO:0008006" key="9">
    <source>
        <dbReference type="Google" id="ProtNLM"/>
    </source>
</evidence>
<organism evidence="7 8">
    <name type="scientific">Candidatus Thalassospirochaeta sargassi</name>
    <dbReference type="NCBI Taxonomy" id="3119039"/>
    <lineage>
        <taxon>Bacteria</taxon>
        <taxon>Pseudomonadati</taxon>
        <taxon>Spirochaetota</taxon>
        <taxon>Spirochaetia</taxon>
        <taxon>Spirochaetales</taxon>
        <taxon>Spirochaetaceae</taxon>
        <taxon>Candidatus Thalassospirochaeta</taxon>
    </lineage>
</organism>
<dbReference type="Proteomes" id="UP001221217">
    <property type="component" value="Unassembled WGS sequence"/>
</dbReference>
<protein>
    <recommendedName>
        <fullName evidence="9">Hydrogenase</fullName>
    </recommendedName>
</protein>
<feature type="transmembrane region" description="Helical" evidence="6">
    <location>
        <begin position="29"/>
        <end position="47"/>
    </location>
</feature>
<evidence type="ECO:0000256" key="6">
    <source>
        <dbReference type="SAM" id="Phobius"/>
    </source>
</evidence>
<comment type="caution">
    <text evidence="7">The sequence shown here is derived from an EMBL/GenBank/DDBJ whole genome shotgun (WGS) entry which is preliminary data.</text>
</comment>
<sequence length="216" mass="23744">MQHNLLILISLLIILSNLFLLGSSRTRAMLRGIAAQGVLLSILPFLFPMHKSGLVSIIVPAVLSITIKAILIPYFLHRVIQRVNTENALNPYIGYPVSVIIGLLISYGSFLFIEKLPFSYLSISPFTTSAAFASILIGMLIISTRRNVIAQIIGYLVFENAGFILGISISSTMPLFIEIGIMLDLLAGIFIMVVAVSRIHILFDSVGTQKLERLNK</sequence>
<dbReference type="GO" id="GO:0005886">
    <property type="term" value="C:plasma membrane"/>
    <property type="evidence" value="ECO:0007669"/>
    <property type="project" value="UniProtKB-SubCell"/>
</dbReference>
<keyword evidence="2" id="KW-1003">Cell membrane</keyword>